<evidence type="ECO:0000313" key="2">
    <source>
        <dbReference type="EMBL" id="KAF9679034.1"/>
    </source>
</evidence>
<organism evidence="2 3">
    <name type="scientific">Salix dunnii</name>
    <dbReference type="NCBI Taxonomy" id="1413687"/>
    <lineage>
        <taxon>Eukaryota</taxon>
        <taxon>Viridiplantae</taxon>
        <taxon>Streptophyta</taxon>
        <taxon>Embryophyta</taxon>
        <taxon>Tracheophyta</taxon>
        <taxon>Spermatophyta</taxon>
        <taxon>Magnoliopsida</taxon>
        <taxon>eudicotyledons</taxon>
        <taxon>Gunneridae</taxon>
        <taxon>Pentapetalae</taxon>
        <taxon>rosids</taxon>
        <taxon>fabids</taxon>
        <taxon>Malpighiales</taxon>
        <taxon>Salicaceae</taxon>
        <taxon>Saliceae</taxon>
        <taxon>Salix</taxon>
    </lineage>
</organism>
<evidence type="ECO:0000313" key="3">
    <source>
        <dbReference type="Proteomes" id="UP000657918"/>
    </source>
</evidence>
<accession>A0A835K5Y0</accession>
<dbReference type="Proteomes" id="UP000657918">
    <property type="component" value="Unassembled WGS sequence"/>
</dbReference>
<dbReference type="AlphaFoldDB" id="A0A835K5Y0"/>
<name>A0A835K5Y0_9ROSI</name>
<keyword evidence="3" id="KW-1185">Reference proteome</keyword>
<evidence type="ECO:0000256" key="1">
    <source>
        <dbReference type="SAM" id="MobiDB-lite"/>
    </source>
</evidence>
<gene>
    <name evidence="2" type="ORF">SADUNF_Sadunf07G0098100</name>
</gene>
<sequence length="363" mass="37762">MVRVSFHSKERSEETQGFDVAGGGEKKGIDGIVEGIGIVGIEGMVGNGGKVTLGAVGIVGWLGRGGKVALGAVGIPGRLGRGGKATLGTAGTAGSGGKVGLGRGGMEGNGGNVGFGKLGSCRRFRAASLAENDNAMKRTDIKQLKLAILDSSMDYIDRDEEGRSISLELMDSETLNSSIVAPLSQAGGGERNGIEGIVVGIGIVGIEGKLGSGGKVTFGRLGIVGRLGSGGSEGCVVGWGGNGGSAGLGKFGKEDDHVFFFFFFSIFPEVPDGAGLKLAFVDQSNYYTFFPDGGERNEIEGIVDGIEVGSEGKLRSVQSRHVGREGMGHRKWLARLAVWEYWYKGSGDVGLRRKFEKFKEMKS</sequence>
<feature type="region of interest" description="Disordered" evidence="1">
    <location>
        <begin position="1"/>
        <end position="21"/>
    </location>
</feature>
<reference evidence="2 3" key="1">
    <citation type="submission" date="2020-10" db="EMBL/GenBank/DDBJ databases">
        <title>Plant Genome Project.</title>
        <authorList>
            <person name="Zhang R.-G."/>
        </authorList>
    </citation>
    <scope>NUCLEOTIDE SEQUENCE [LARGE SCALE GENOMIC DNA]</scope>
    <source>
        <strain evidence="2">FAFU-HL-1</strain>
        <tissue evidence="2">Leaf</tissue>
    </source>
</reference>
<proteinExistence type="predicted"/>
<dbReference type="EMBL" id="JADGMS010000007">
    <property type="protein sequence ID" value="KAF9679034.1"/>
    <property type="molecule type" value="Genomic_DNA"/>
</dbReference>
<comment type="caution">
    <text evidence="2">The sequence shown here is derived from an EMBL/GenBank/DDBJ whole genome shotgun (WGS) entry which is preliminary data.</text>
</comment>
<protein>
    <submittedName>
        <fullName evidence="2">Uncharacterized protein</fullName>
    </submittedName>
</protein>